<keyword evidence="4" id="KW-1185">Reference proteome</keyword>
<evidence type="ECO:0000313" key="3">
    <source>
        <dbReference type="EMBL" id="QJW84658.1"/>
    </source>
</evidence>
<sequence>MRAEAGVTLGIGDIGITAQATPEINTSNERELVGVQAGRDFRLGLVGTMNMLALKVDLDAAISTDDDVFELRLNNASVNFFNSNLIELRVSGYIRSDGEFEIKGHAGFNLDMGPLKLSAGLDVLVSDDEFAVSFEGALRLVIDFGLFEIDETPAGFSGSIRITPVSADLAASVTIAGITASGSFQWRWGPKPQISHVENGVLKLHMGDDDNRYGDSQYKDTKNEFYTVSKEKIDDVEYITVRSLGEVERYRASDIHTIEASGGSGNDSIMIMPGIQAKLVLDGGEGNDNFVIGDGFATSVVLGGAGDDKFTGGLGHGIKYRGGAGNDSFVGGNADEDIEMGSGDDTVHAGGGNDTIRVDSGTDWVDAGSGDDLLLVGNVGNLTLLAGGGTDRLVMDSFTSTGAIRLGAHKLVAGARTVSFDDALERFEMRDLTTGTTTITTDDGHDWGSTDLAITSRGTVDVTGAEFKAAGGMLALHAAGLTGTLNTELEALSVVVTGSGATANIRVVEANDLNIVRDVHDDGLGTNTDAVTDGLSTNSGLIQCS</sequence>
<evidence type="ECO:0008006" key="5">
    <source>
        <dbReference type="Google" id="ProtNLM"/>
    </source>
</evidence>
<protein>
    <recommendedName>
        <fullName evidence="5">Calcium-binding protein</fullName>
    </recommendedName>
</protein>
<dbReference type="PANTHER" id="PTHR38340">
    <property type="entry name" value="S-LAYER PROTEIN"/>
    <property type="match status" value="1"/>
</dbReference>
<dbReference type="Pfam" id="PF00353">
    <property type="entry name" value="HemolysinCabind"/>
    <property type="match status" value="2"/>
</dbReference>
<dbReference type="PRINTS" id="PR00313">
    <property type="entry name" value="CABNDNGRPT"/>
</dbReference>
<dbReference type="SUPFAM" id="SSF51120">
    <property type="entry name" value="beta-Roll"/>
    <property type="match status" value="1"/>
</dbReference>
<dbReference type="InterPro" id="IPR011049">
    <property type="entry name" value="Serralysin-like_metalloprot_C"/>
</dbReference>
<dbReference type="InterPro" id="IPR050557">
    <property type="entry name" value="RTX_toxin/Mannuronan_C5-epim"/>
</dbReference>
<evidence type="ECO:0000256" key="1">
    <source>
        <dbReference type="ARBA" id="ARBA00004613"/>
    </source>
</evidence>
<dbReference type="InterPro" id="IPR001343">
    <property type="entry name" value="Hemolysn_Ca-bd"/>
</dbReference>
<evidence type="ECO:0000256" key="2">
    <source>
        <dbReference type="ARBA" id="ARBA00022525"/>
    </source>
</evidence>
<reference evidence="3 4" key="2">
    <citation type="submission" date="2020-05" db="EMBL/GenBank/DDBJ databases">
        <authorList>
            <person name="Khan S.A."/>
            <person name="Jeon C.O."/>
            <person name="Chun B.H."/>
        </authorList>
    </citation>
    <scope>NUCLEOTIDE SEQUENCE [LARGE SCALE GENOMIC DNA]</scope>
    <source>
        <strain evidence="3 4">H242</strain>
    </source>
</reference>
<reference evidence="3 4" key="1">
    <citation type="submission" date="2020-05" db="EMBL/GenBank/DDBJ databases">
        <title>Ramlibacter rhizophilus sp. nov., isolated from rhizosphere soil of national flower Mugunghwa from South Korea.</title>
        <authorList>
            <person name="Zheng-Fei Y."/>
            <person name="Huan T."/>
        </authorList>
    </citation>
    <scope>NUCLEOTIDE SEQUENCE [LARGE SCALE GENOMIC DNA]</scope>
    <source>
        <strain evidence="3 4">H242</strain>
    </source>
</reference>
<organism evidence="3 4">
    <name type="scientific">Ramlibacter terrae</name>
    <dbReference type="NCBI Taxonomy" id="2732511"/>
    <lineage>
        <taxon>Bacteria</taxon>
        <taxon>Pseudomonadati</taxon>
        <taxon>Pseudomonadota</taxon>
        <taxon>Betaproteobacteria</taxon>
        <taxon>Burkholderiales</taxon>
        <taxon>Comamonadaceae</taxon>
        <taxon>Ramlibacter</taxon>
    </lineage>
</organism>
<dbReference type="EMBL" id="CP053418">
    <property type="protein sequence ID" value="QJW84658.1"/>
    <property type="molecule type" value="Genomic_DNA"/>
</dbReference>
<accession>A0ABX6P3L3</accession>
<gene>
    <name evidence="3" type="ORF">HK414_16055</name>
</gene>
<dbReference type="Proteomes" id="UP000500826">
    <property type="component" value="Chromosome"/>
</dbReference>
<dbReference type="PANTHER" id="PTHR38340:SF1">
    <property type="entry name" value="S-LAYER PROTEIN"/>
    <property type="match status" value="1"/>
</dbReference>
<dbReference type="Gene3D" id="2.160.20.160">
    <property type="match status" value="1"/>
</dbReference>
<name>A0ABX6P3L3_9BURK</name>
<evidence type="ECO:0000313" key="4">
    <source>
        <dbReference type="Proteomes" id="UP000500826"/>
    </source>
</evidence>
<comment type="subcellular location">
    <subcellularLocation>
        <location evidence="1">Secreted</location>
    </subcellularLocation>
</comment>
<keyword evidence="2" id="KW-0964">Secreted</keyword>
<proteinExistence type="predicted"/>